<dbReference type="RefSeq" id="XP_004832034.1">
    <property type="nucleotide sequence ID" value="XM_004831977.1"/>
</dbReference>
<dbReference type="EMBL" id="ACOU01000007">
    <property type="protein sequence ID" value="EKX72582.1"/>
    <property type="molecule type" value="Genomic_DNA"/>
</dbReference>
<gene>
    <name evidence="1" type="ORF">BEWA_050500</name>
</gene>
<dbReference type="VEuPathDB" id="PiroplasmaDB:BEWA_050500"/>
<dbReference type="Proteomes" id="UP000031512">
    <property type="component" value="Unassembled WGS sequence"/>
</dbReference>
<dbReference type="eggNOG" id="ENOG502TN4I">
    <property type="taxonomic scope" value="Eukaryota"/>
</dbReference>
<dbReference type="GeneID" id="15804987"/>
<dbReference type="AlphaFoldDB" id="L1LAU2"/>
<accession>L1LAU2</accession>
<evidence type="ECO:0000313" key="2">
    <source>
        <dbReference type="Proteomes" id="UP000031512"/>
    </source>
</evidence>
<keyword evidence="2" id="KW-1185">Reference proteome</keyword>
<evidence type="ECO:0000313" key="1">
    <source>
        <dbReference type="EMBL" id="EKX72582.1"/>
    </source>
</evidence>
<dbReference type="InterPro" id="IPR036322">
    <property type="entry name" value="WD40_repeat_dom_sf"/>
</dbReference>
<organism evidence="1 2">
    <name type="scientific">Theileria equi strain WA</name>
    <dbReference type="NCBI Taxonomy" id="1537102"/>
    <lineage>
        <taxon>Eukaryota</taxon>
        <taxon>Sar</taxon>
        <taxon>Alveolata</taxon>
        <taxon>Apicomplexa</taxon>
        <taxon>Aconoidasida</taxon>
        <taxon>Piroplasmida</taxon>
        <taxon>Theileriidae</taxon>
        <taxon>Theileria</taxon>
    </lineage>
</organism>
<protein>
    <submittedName>
        <fullName evidence="1">Uncharacterized protein</fullName>
    </submittedName>
</protein>
<dbReference type="KEGG" id="beq:BEWA_050500"/>
<name>L1LAU2_THEEQ</name>
<dbReference type="OrthoDB" id="24670at2759"/>
<comment type="caution">
    <text evidence="1">The sequence shown here is derived from an EMBL/GenBank/DDBJ whole genome shotgun (WGS) entry which is preliminary data.</text>
</comment>
<dbReference type="SUPFAM" id="SSF50978">
    <property type="entry name" value="WD40 repeat-like"/>
    <property type="match status" value="1"/>
</dbReference>
<sequence length="1226" mass="137487">MYDADGLDIVLPASTVPLKCSDLCVLDVNLLPSLGLEVKRILAEDSRLLPLVFSAIDSRIEIINGKDGSVVSFLGINGIIAAKWLLPFSRLCRWPSLADFGDNIAPLENEKDEFGIVTVDSGNVVAIYGRKELGSVTHDSPIFGISTAYIKTNDGGSSSIILSVTSVDVNGTIKRWFPFYGDLSVDVFRPLDRRVSAISEGNIVIDYSNYLYERSKCENKEEYAQGSLNKEEGYDRLIELSKFLAIGYTDGSVAVFDLEKLSIHALLHGKSQIRTLSLFVDSEGDFTISVFDGILKLYTVIHRDSNDENTVDSPGKMSEDGNSEVYPSYLSDTKYKALVIDDKLNICSMKVDANNRDIILLATTANRLLMFNYRTNRAMTFIGIPAGKLYLYHYSLDCNIYFNVISMDTHTVCVDLFRNFKVYSRIVTDCDFGVLSSSFLQPACIFSGSNNGVLNILDIGIDILEMNNMKFNERISEFYGITNNLSQPGDSDEATVKGDDKKSGKAKNWSKRLGIIDNYTLESFKLDISLPTKGIRTLKSRIKTLVHHPRIPSIIAVGCEDGSVNLIFIEAENTLLHHILFCTKFDHSVDQLVWTLTDRMDEDTEVDYKKLKSSFLERIWKSIESARYASVLVMQSEGDVRWVELSRSMNVESLDTIERPNYITVDAMDSYMDMMKRSKLSLIFSIKWPIEGYYMEYGSEKGVDAENNEDVESSADIGNVGIGTLTNFCNVKDSLAMLYYAQNSMYLYILSRFENSFILICPVLSISVNGIPTSVSISGKQYNQIYRHQASGYEMLYSRYSKASLDQSLCMNALQEFIAIGTNTGYVYATSLLYLYNLSIFSCKFPSGDSQSSFVPANGISGRKVGMSVDMLKFAVLWRKYDMNVNFTNPKRCMCTDDCIFILAIGVVGFGVKVCTVSNYHSEGTRSEFLKITPVFSRRQNYNSILWAEQALPNITRLLVGNGKSLKSFNFSYYLFGSSDNACRNLADLQKFLDLFEAMKDRDFALEILLKLFCHKNGDLSSSSFTPEECLLFCDNMDITSLLGSADLSSDRHLSVKLLIEICKNGKEEVEKWAPELLTSRMTSDTFLGYFNNIFLIYQGKFGREMTYPEECIEFAKSEIRSMGGIYLAILLVLLEDVHGAVDLLATSGLYAETFLLCNALNLPMDSTLCKAAEVVRDRAISALFFAISNSTQGAKEVLHKFADEELSQETKDRVTRCLDLLNFVQ</sequence>
<reference evidence="1 2" key="1">
    <citation type="journal article" date="2012" name="BMC Genomics">
        <title>Comparative genomic analysis and phylogenetic position of Theileria equi.</title>
        <authorList>
            <person name="Kappmeyer L.S."/>
            <person name="Thiagarajan M."/>
            <person name="Herndon D.R."/>
            <person name="Ramsay J.D."/>
            <person name="Caler E."/>
            <person name="Djikeng A."/>
            <person name="Gillespie J.J."/>
            <person name="Lau A.O."/>
            <person name="Roalson E.H."/>
            <person name="Silva J.C."/>
            <person name="Silva M.G."/>
            <person name="Suarez C.E."/>
            <person name="Ueti M.W."/>
            <person name="Nene V.M."/>
            <person name="Mealey R.H."/>
            <person name="Knowles D.P."/>
            <person name="Brayton K.A."/>
        </authorList>
    </citation>
    <scope>NUCLEOTIDE SEQUENCE [LARGE SCALE GENOMIC DNA]</scope>
    <source>
        <strain evidence="1 2">WA</strain>
    </source>
</reference>
<proteinExistence type="predicted"/>